<dbReference type="GO" id="GO:0009146">
    <property type="term" value="P:purine nucleoside triphosphate catabolic process"/>
    <property type="evidence" value="ECO:0007669"/>
    <property type="project" value="UniProtKB-UniRule"/>
</dbReference>
<evidence type="ECO:0000256" key="7">
    <source>
        <dbReference type="ARBA" id="ARBA00023080"/>
    </source>
</evidence>
<comment type="caution">
    <text evidence="12">The sequence shown here is derived from an EMBL/GenBank/DDBJ whole genome shotgun (WGS) entry which is preliminary data.</text>
</comment>
<dbReference type="EC" id="3.6.1.66" evidence="10"/>
<evidence type="ECO:0000256" key="5">
    <source>
        <dbReference type="ARBA" id="ARBA00022801"/>
    </source>
</evidence>
<keyword evidence="5 10" id="KW-0378">Hydrolase</keyword>
<comment type="catalytic activity">
    <reaction evidence="8 10">
        <text>dITP + H2O = dIMP + diphosphate + H(+)</text>
        <dbReference type="Rhea" id="RHEA:28342"/>
        <dbReference type="ChEBI" id="CHEBI:15377"/>
        <dbReference type="ChEBI" id="CHEBI:15378"/>
        <dbReference type="ChEBI" id="CHEBI:33019"/>
        <dbReference type="ChEBI" id="CHEBI:61194"/>
        <dbReference type="ChEBI" id="CHEBI:61382"/>
        <dbReference type="EC" id="3.6.1.66"/>
    </reaction>
</comment>
<dbReference type="PANTHER" id="PTHR11067:SF9">
    <property type="entry name" value="INOSINE TRIPHOSPHATE PYROPHOSPHATASE"/>
    <property type="match status" value="1"/>
</dbReference>
<dbReference type="FunFam" id="3.90.950.10:FF:000001">
    <property type="entry name" value="dITP/XTP pyrophosphatase"/>
    <property type="match status" value="1"/>
</dbReference>
<dbReference type="CDD" id="cd00515">
    <property type="entry name" value="HAM1"/>
    <property type="match status" value="1"/>
</dbReference>
<keyword evidence="7 10" id="KW-0546">Nucleotide metabolism</keyword>
<keyword evidence="3 10" id="KW-0479">Metal-binding</keyword>
<evidence type="ECO:0000256" key="2">
    <source>
        <dbReference type="ARBA" id="ARBA00011738"/>
    </source>
</evidence>
<evidence type="ECO:0000256" key="6">
    <source>
        <dbReference type="ARBA" id="ARBA00022842"/>
    </source>
</evidence>
<evidence type="ECO:0000256" key="4">
    <source>
        <dbReference type="ARBA" id="ARBA00022741"/>
    </source>
</evidence>
<dbReference type="GO" id="GO:0005829">
    <property type="term" value="C:cytosol"/>
    <property type="evidence" value="ECO:0007669"/>
    <property type="project" value="TreeGrafter"/>
</dbReference>
<sequence>MTATPPRVVLASRNEHKVVEIRRILGDAGAPLDLVGVTEFPDVDDVVESGLTFTENALLKARTVAEVTGLPALADDSGISVDAMNGMPGVFSGRWCGRHGDDAANLELLLGQLRDVPDEHRGAAFVCVAAFVDPRDPATGQEIVQEGRLPGTLLREPRGAGGFGYDPIFVPEGDTRATAEMTPEEKNAISHRGRAFRAIAPLLFDRLG</sequence>
<evidence type="ECO:0000256" key="10">
    <source>
        <dbReference type="HAMAP-Rule" id="MF_01405"/>
    </source>
</evidence>
<feature type="binding site" evidence="10">
    <location>
        <position position="76"/>
    </location>
    <ligand>
        <name>Mg(2+)</name>
        <dbReference type="ChEBI" id="CHEBI:18420"/>
    </ligand>
</feature>
<reference evidence="12 13" key="1">
    <citation type="submission" date="2019-11" db="EMBL/GenBank/DDBJ databases">
        <authorList>
            <person name="Li X.-J."/>
            <person name="Feng X.-M."/>
        </authorList>
    </citation>
    <scope>NUCLEOTIDE SEQUENCE [LARGE SCALE GENOMIC DNA]</scope>
    <source>
        <strain evidence="12 13">XMNu-373</strain>
    </source>
</reference>
<dbReference type="GO" id="GO:0036220">
    <property type="term" value="F:ITP diphosphatase activity"/>
    <property type="evidence" value="ECO:0007669"/>
    <property type="project" value="UniProtKB-UniRule"/>
</dbReference>
<dbReference type="GO" id="GO:0035870">
    <property type="term" value="F:dITP diphosphatase activity"/>
    <property type="evidence" value="ECO:0007669"/>
    <property type="project" value="UniProtKB-UniRule"/>
</dbReference>
<protein>
    <recommendedName>
        <fullName evidence="10">dITP/XTP pyrophosphatase</fullName>
        <ecNumber evidence="10">3.6.1.66</ecNumber>
    </recommendedName>
    <alternativeName>
        <fullName evidence="10">Non-canonical purine NTP pyrophosphatase</fullName>
    </alternativeName>
    <alternativeName>
        <fullName evidence="10">Non-standard purine NTP pyrophosphatase</fullName>
    </alternativeName>
    <alternativeName>
        <fullName evidence="10">Nucleoside-triphosphate diphosphatase</fullName>
    </alternativeName>
    <alternativeName>
        <fullName evidence="10">Nucleoside-triphosphate pyrophosphatase</fullName>
        <shortName evidence="10">NTPase</shortName>
    </alternativeName>
</protein>
<dbReference type="InterPro" id="IPR029001">
    <property type="entry name" value="ITPase-like_fam"/>
</dbReference>
<dbReference type="GO" id="GO:0046872">
    <property type="term" value="F:metal ion binding"/>
    <property type="evidence" value="ECO:0007669"/>
    <property type="project" value="UniProtKB-KW"/>
</dbReference>
<dbReference type="InterPro" id="IPR002637">
    <property type="entry name" value="RdgB/HAM1"/>
</dbReference>
<keyword evidence="6 10" id="KW-0460">Magnesium</keyword>
<feature type="binding site" evidence="10">
    <location>
        <position position="186"/>
    </location>
    <ligand>
        <name>substrate</name>
    </ligand>
</feature>
<keyword evidence="4 10" id="KW-0547">Nucleotide-binding</keyword>
<dbReference type="SUPFAM" id="SSF52972">
    <property type="entry name" value="ITPase-like"/>
    <property type="match status" value="1"/>
</dbReference>
<comment type="caution">
    <text evidence="10">Lacks conserved residue(s) required for the propagation of feature annotation.</text>
</comment>
<evidence type="ECO:0000313" key="12">
    <source>
        <dbReference type="EMBL" id="NDL58801.1"/>
    </source>
</evidence>
<proteinExistence type="inferred from homology"/>
<comment type="catalytic activity">
    <reaction evidence="9 10">
        <text>XTP + H2O = XMP + diphosphate + H(+)</text>
        <dbReference type="Rhea" id="RHEA:28610"/>
        <dbReference type="ChEBI" id="CHEBI:15377"/>
        <dbReference type="ChEBI" id="CHEBI:15378"/>
        <dbReference type="ChEBI" id="CHEBI:33019"/>
        <dbReference type="ChEBI" id="CHEBI:57464"/>
        <dbReference type="ChEBI" id="CHEBI:61314"/>
        <dbReference type="EC" id="3.6.1.66"/>
    </reaction>
</comment>
<dbReference type="NCBIfam" id="TIGR00042">
    <property type="entry name" value="RdgB/HAM1 family non-canonical purine NTP pyrophosphatase"/>
    <property type="match status" value="1"/>
</dbReference>
<dbReference type="GO" id="GO:0017111">
    <property type="term" value="F:ribonucleoside triphosphate phosphatase activity"/>
    <property type="evidence" value="ECO:0007669"/>
    <property type="project" value="InterPro"/>
</dbReference>
<evidence type="ECO:0000256" key="8">
    <source>
        <dbReference type="ARBA" id="ARBA00051875"/>
    </source>
</evidence>
<feature type="binding site" evidence="10">
    <location>
        <position position="77"/>
    </location>
    <ligand>
        <name>substrate</name>
    </ligand>
</feature>
<dbReference type="PANTHER" id="PTHR11067">
    <property type="entry name" value="INOSINE TRIPHOSPHATE PYROPHOSPHATASE/HAM1 PROTEIN"/>
    <property type="match status" value="1"/>
</dbReference>
<dbReference type="InterPro" id="IPR020922">
    <property type="entry name" value="dITP/XTP_pyrophosphatase"/>
</dbReference>
<dbReference type="Pfam" id="PF01725">
    <property type="entry name" value="Ham1p_like"/>
    <property type="match status" value="1"/>
</dbReference>
<feature type="binding site" evidence="10">
    <location>
        <begin position="163"/>
        <end position="166"/>
    </location>
    <ligand>
        <name>substrate</name>
    </ligand>
</feature>
<feature type="active site" description="Proton acceptor" evidence="10">
    <location>
        <position position="76"/>
    </location>
</feature>
<accession>A0A7K3M649</accession>
<name>A0A7K3M649_9ACTN</name>
<dbReference type="RefSeq" id="WP_162451519.1">
    <property type="nucleotide sequence ID" value="NZ_WLZY01000006.1"/>
</dbReference>
<gene>
    <name evidence="12" type="primary">rdgB</name>
    <name evidence="12" type="ORF">F7O44_17155</name>
</gene>
<dbReference type="Proteomes" id="UP000460435">
    <property type="component" value="Unassembled WGS sequence"/>
</dbReference>
<feature type="binding site" evidence="10">
    <location>
        <begin position="12"/>
        <end position="17"/>
    </location>
    <ligand>
        <name>substrate</name>
    </ligand>
</feature>
<dbReference type="Gene3D" id="3.90.950.10">
    <property type="match status" value="1"/>
</dbReference>
<evidence type="ECO:0000256" key="3">
    <source>
        <dbReference type="ARBA" id="ARBA00022723"/>
    </source>
</evidence>
<comment type="subunit">
    <text evidence="2 10">Homodimer.</text>
</comment>
<comment type="catalytic activity">
    <reaction evidence="10">
        <text>ITP + H2O = IMP + diphosphate + H(+)</text>
        <dbReference type="Rhea" id="RHEA:29399"/>
        <dbReference type="ChEBI" id="CHEBI:15377"/>
        <dbReference type="ChEBI" id="CHEBI:15378"/>
        <dbReference type="ChEBI" id="CHEBI:33019"/>
        <dbReference type="ChEBI" id="CHEBI:58053"/>
        <dbReference type="ChEBI" id="CHEBI:61402"/>
        <dbReference type="EC" id="3.6.1.66"/>
    </reaction>
</comment>
<evidence type="ECO:0000256" key="9">
    <source>
        <dbReference type="ARBA" id="ARBA00052017"/>
    </source>
</evidence>
<evidence type="ECO:0000313" key="13">
    <source>
        <dbReference type="Proteomes" id="UP000460435"/>
    </source>
</evidence>
<feature type="binding site" evidence="10">
    <location>
        <begin position="191"/>
        <end position="192"/>
    </location>
    <ligand>
        <name>substrate</name>
    </ligand>
</feature>
<keyword evidence="13" id="KW-1185">Reference proteome</keyword>
<comment type="cofactor">
    <cofactor evidence="10">
        <name>Mg(2+)</name>
        <dbReference type="ChEBI" id="CHEBI:18420"/>
    </cofactor>
    <text evidence="10">Binds 1 Mg(2+) ion per subunit.</text>
</comment>
<evidence type="ECO:0000256" key="1">
    <source>
        <dbReference type="ARBA" id="ARBA00008023"/>
    </source>
</evidence>
<dbReference type="EMBL" id="WLZY01000006">
    <property type="protein sequence ID" value="NDL58801.1"/>
    <property type="molecule type" value="Genomic_DNA"/>
</dbReference>
<organism evidence="12 13">
    <name type="scientific">Phytoactinopolyspora mesophila</name>
    <dbReference type="NCBI Taxonomy" id="2650750"/>
    <lineage>
        <taxon>Bacteria</taxon>
        <taxon>Bacillati</taxon>
        <taxon>Actinomycetota</taxon>
        <taxon>Actinomycetes</taxon>
        <taxon>Jiangellales</taxon>
        <taxon>Jiangellaceae</taxon>
        <taxon>Phytoactinopolyspora</taxon>
    </lineage>
</organism>
<evidence type="ECO:0000256" key="11">
    <source>
        <dbReference type="RuleBase" id="RU003781"/>
    </source>
</evidence>
<comment type="function">
    <text evidence="10">Pyrophosphatase that catalyzes the hydrolysis of nucleoside triphosphates to their monophosphate derivatives, with a high preference for the non-canonical purine nucleotides XTP (xanthosine triphosphate), dITP (deoxyinosine triphosphate) and ITP. Seems to function as a house-cleaning enzyme that removes non-canonical purine nucleotides from the nucleotide pool, thus preventing their incorporation into DNA/RNA and avoiding chromosomal lesions.</text>
</comment>
<dbReference type="GO" id="GO:0036222">
    <property type="term" value="F:XTP diphosphatase activity"/>
    <property type="evidence" value="ECO:0007669"/>
    <property type="project" value="UniProtKB-UniRule"/>
</dbReference>
<dbReference type="HAMAP" id="MF_01405">
    <property type="entry name" value="Non_canon_purine_NTPase"/>
    <property type="match status" value="1"/>
</dbReference>
<dbReference type="GO" id="GO:0000166">
    <property type="term" value="F:nucleotide binding"/>
    <property type="evidence" value="ECO:0007669"/>
    <property type="project" value="UniProtKB-KW"/>
</dbReference>
<dbReference type="GO" id="GO:0009117">
    <property type="term" value="P:nucleotide metabolic process"/>
    <property type="evidence" value="ECO:0007669"/>
    <property type="project" value="UniProtKB-KW"/>
</dbReference>
<comment type="similarity">
    <text evidence="1 10 11">Belongs to the HAM1 NTPase family.</text>
</comment>
<dbReference type="AlphaFoldDB" id="A0A7K3M649"/>